<organism evidence="2 3">
    <name type="scientific">Dactylosporangium darangshiense</name>
    <dbReference type="NCBI Taxonomy" id="579108"/>
    <lineage>
        <taxon>Bacteria</taxon>
        <taxon>Bacillati</taxon>
        <taxon>Actinomycetota</taxon>
        <taxon>Actinomycetes</taxon>
        <taxon>Micromonosporales</taxon>
        <taxon>Micromonosporaceae</taxon>
        <taxon>Dactylosporangium</taxon>
    </lineage>
</organism>
<gene>
    <name evidence="2" type="ORF">GCM10022255_110400</name>
</gene>
<dbReference type="EMBL" id="BAABAT010000076">
    <property type="protein sequence ID" value="GAA4263678.1"/>
    <property type="molecule type" value="Genomic_DNA"/>
</dbReference>
<feature type="compositionally biased region" description="Basic and acidic residues" evidence="1">
    <location>
        <begin position="69"/>
        <end position="89"/>
    </location>
</feature>
<keyword evidence="3" id="KW-1185">Reference proteome</keyword>
<evidence type="ECO:0000313" key="3">
    <source>
        <dbReference type="Proteomes" id="UP001500620"/>
    </source>
</evidence>
<evidence type="ECO:0000313" key="2">
    <source>
        <dbReference type="EMBL" id="GAA4263678.1"/>
    </source>
</evidence>
<protein>
    <submittedName>
        <fullName evidence="2">Uncharacterized protein</fullName>
    </submittedName>
</protein>
<dbReference type="Proteomes" id="UP001500620">
    <property type="component" value="Unassembled WGS sequence"/>
</dbReference>
<proteinExistence type="predicted"/>
<sequence length="153" mass="15980">MSRRAVIGVAAGAVTVAVAMLATLGYGDRSDHGAAAPATAPPKTAPVTRTTLVDAVHLTGKVGYGTAEPLDRMGRREEPGRQPGGDRGRFRVHGRCTKFLALQKRAPGPVDESCEGQQRRSDRPGDPPLHPHCQTGTVPPLGGTSDHMLTTAS</sequence>
<comment type="caution">
    <text evidence="2">The sequence shown here is derived from an EMBL/GenBank/DDBJ whole genome shotgun (WGS) entry which is preliminary data.</text>
</comment>
<feature type="region of interest" description="Disordered" evidence="1">
    <location>
        <begin position="64"/>
        <end position="153"/>
    </location>
</feature>
<reference evidence="3" key="1">
    <citation type="journal article" date="2019" name="Int. J. Syst. Evol. Microbiol.">
        <title>The Global Catalogue of Microorganisms (GCM) 10K type strain sequencing project: providing services to taxonomists for standard genome sequencing and annotation.</title>
        <authorList>
            <consortium name="The Broad Institute Genomics Platform"/>
            <consortium name="The Broad Institute Genome Sequencing Center for Infectious Disease"/>
            <person name="Wu L."/>
            <person name="Ma J."/>
        </authorList>
    </citation>
    <scope>NUCLEOTIDE SEQUENCE [LARGE SCALE GENOMIC DNA]</scope>
    <source>
        <strain evidence="3">JCM 17441</strain>
    </source>
</reference>
<accession>A0ABP8DUI2</accession>
<name>A0ABP8DUI2_9ACTN</name>
<evidence type="ECO:0000256" key="1">
    <source>
        <dbReference type="SAM" id="MobiDB-lite"/>
    </source>
</evidence>